<keyword evidence="2" id="KW-1185">Reference proteome</keyword>
<sequence>MAYLFGDWYLSNVCGLPGLESVLGQRGHLRLMKELHLLQLHQLAVVLDVGVVCSKTHQIVHLWQVSHSDAK</sequence>
<dbReference type="EMBL" id="VSRR010103463">
    <property type="protein sequence ID" value="MPC95769.1"/>
    <property type="molecule type" value="Genomic_DNA"/>
</dbReference>
<reference evidence="1 2" key="1">
    <citation type="submission" date="2019-05" db="EMBL/GenBank/DDBJ databases">
        <title>Another draft genome of Portunus trituberculatus and its Hox gene families provides insights of decapod evolution.</title>
        <authorList>
            <person name="Jeong J.-H."/>
            <person name="Song I."/>
            <person name="Kim S."/>
            <person name="Choi T."/>
            <person name="Kim D."/>
            <person name="Ryu S."/>
            <person name="Kim W."/>
        </authorList>
    </citation>
    <scope>NUCLEOTIDE SEQUENCE [LARGE SCALE GENOMIC DNA]</scope>
    <source>
        <tissue evidence="1">Muscle</tissue>
    </source>
</reference>
<accession>A0A5B7JLV4</accession>
<evidence type="ECO:0000313" key="1">
    <source>
        <dbReference type="EMBL" id="MPC95769.1"/>
    </source>
</evidence>
<evidence type="ECO:0000313" key="2">
    <source>
        <dbReference type="Proteomes" id="UP000324222"/>
    </source>
</evidence>
<proteinExistence type="predicted"/>
<gene>
    <name evidence="1" type="ORF">E2C01_090996</name>
</gene>
<organism evidence="1 2">
    <name type="scientific">Portunus trituberculatus</name>
    <name type="common">Swimming crab</name>
    <name type="synonym">Neptunus trituberculatus</name>
    <dbReference type="NCBI Taxonomy" id="210409"/>
    <lineage>
        <taxon>Eukaryota</taxon>
        <taxon>Metazoa</taxon>
        <taxon>Ecdysozoa</taxon>
        <taxon>Arthropoda</taxon>
        <taxon>Crustacea</taxon>
        <taxon>Multicrustacea</taxon>
        <taxon>Malacostraca</taxon>
        <taxon>Eumalacostraca</taxon>
        <taxon>Eucarida</taxon>
        <taxon>Decapoda</taxon>
        <taxon>Pleocyemata</taxon>
        <taxon>Brachyura</taxon>
        <taxon>Eubrachyura</taxon>
        <taxon>Portunoidea</taxon>
        <taxon>Portunidae</taxon>
        <taxon>Portuninae</taxon>
        <taxon>Portunus</taxon>
    </lineage>
</organism>
<name>A0A5B7JLV4_PORTR</name>
<comment type="caution">
    <text evidence="1">The sequence shown here is derived from an EMBL/GenBank/DDBJ whole genome shotgun (WGS) entry which is preliminary data.</text>
</comment>
<dbReference type="AlphaFoldDB" id="A0A5B7JLV4"/>
<protein>
    <submittedName>
        <fullName evidence="1">Uncharacterized protein</fullName>
    </submittedName>
</protein>
<dbReference type="Proteomes" id="UP000324222">
    <property type="component" value="Unassembled WGS sequence"/>
</dbReference>